<keyword evidence="1" id="KW-0472">Membrane</keyword>
<dbReference type="Gene3D" id="1.20.1250.20">
    <property type="entry name" value="MFS general substrate transporter like domains"/>
    <property type="match status" value="1"/>
</dbReference>
<feature type="transmembrane region" description="Helical" evidence="1">
    <location>
        <begin position="122"/>
        <end position="147"/>
    </location>
</feature>
<feature type="transmembrane region" description="Helical" evidence="1">
    <location>
        <begin position="267"/>
        <end position="286"/>
    </location>
</feature>
<sequence length="381" mass="38499">MAVALVAANLRVAITSVGAILDQVGAATGLSTAQAGVLTALPVLSFALLGGASPALVRRFGVDRVMGAAVSLLTVALVVRLAGDATWLLTGTLLACAGIAVANVLIPVVVKRRFALRIGFVTGVYTAALAAGSALAAGVTAPIALAGGWRLGLGVWAVPAALAAVTWWTATGALRSADRRRRAGRGPRERPVSRRLWSSPRTWALTLFFGTQSLLAYSVMGWLPAIYRDAGFSETGAGTLLAVSILVGVPISFTVPSLAARNHHQSWWAVGLTAAAIVGLAGLLVAPAEAALLWAILLGVGGGAFPLALAFFSLRAATPADTAWLSAVGQSLGYLLAIVGPLGVGFLHATTGGWTAPLTLLIGAMVVQAGAGFVSGRAGHA</sequence>
<name>A0A2A9ENB6_9MICO</name>
<evidence type="ECO:0000256" key="1">
    <source>
        <dbReference type="SAM" id="Phobius"/>
    </source>
</evidence>
<dbReference type="EMBL" id="PDJI01000004">
    <property type="protein sequence ID" value="PFG39745.1"/>
    <property type="molecule type" value="Genomic_DNA"/>
</dbReference>
<feature type="transmembrane region" description="Helical" evidence="1">
    <location>
        <begin position="354"/>
        <end position="374"/>
    </location>
</feature>
<dbReference type="GO" id="GO:0022857">
    <property type="term" value="F:transmembrane transporter activity"/>
    <property type="evidence" value="ECO:0007669"/>
    <property type="project" value="InterPro"/>
</dbReference>
<dbReference type="SUPFAM" id="SSF103473">
    <property type="entry name" value="MFS general substrate transporter"/>
    <property type="match status" value="1"/>
</dbReference>
<keyword evidence="3" id="KW-1185">Reference proteome</keyword>
<feature type="transmembrane region" description="Helical" evidence="1">
    <location>
        <begin position="203"/>
        <end position="223"/>
    </location>
</feature>
<dbReference type="RefSeq" id="WP_170037392.1">
    <property type="nucleotide sequence ID" value="NZ_PDJI01000004.1"/>
</dbReference>
<dbReference type="Pfam" id="PF07690">
    <property type="entry name" value="MFS_1"/>
    <property type="match status" value="1"/>
</dbReference>
<dbReference type="InterPro" id="IPR011701">
    <property type="entry name" value="MFS"/>
</dbReference>
<feature type="transmembrane region" description="Helical" evidence="1">
    <location>
        <begin position="35"/>
        <end position="57"/>
    </location>
</feature>
<dbReference type="PANTHER" id="PTHR23523:SF2">
    <property type="entry name" value="2-NITROIMIDAZOLE TRANSPORTER"/>
    <property type="match status" value="1"/>
</dbReference>
<feature type="transmembrane region" description="Helical" evidence="1">
    <location>
        <begin position="64"/>
        <end position="82"/>
    </location>
</feature>
<proteinExistence type="predicted"/>
<dbReference type="CDD" id="cd17339">
    <property type="entry name" value="MFS_NIMT_CynX_like"/>
    <property type="match status" value="1"/>
</dbReference>
<feature type="transmembrane region" description="Helical" evidence="1">
    <location>
        <begin position="153"/>
        <end position="174"/>
    </location>
</feature>
<dbReference type="Proteomes" id="UP000222106">
    <property type="component" value="Unassembled WGS sequence"/>
</dbReference>
<keyword evidence="1" id="KW-0812">Transmembrane</keyword>
<feature type="transmembrane region" description="Helical" evidence="1">
    <location>
        <begin position="88"/>
        <end position="110"/>
    </location>
</feature>
<dbReference type="InterPro" id="IPR052524">
    <property type="entry name" value="MFS_Cyanate_Porter"/>
</dbReference>
<keyword evidence="1" id="KW-1133">Transmembrane helix</keyword>
<reference evidence="2 3" key="1">
    <citation type="submission" date="2017-10" db="EMBL/GenBank/DDBJ databases">
        <title>Sequencing the genomes of 1000 actinobacteria strains.</title>
        <authorList>
            <person name="Klenk H.-P."/>
        </authorList>
    </citation>
    <scope>NUCLEOTIDE SEQUENCE [LARGE SCALE GENOMIC DNA]</scope>
    <source>
        <strain evidence="2 3">DSM 21838</strain>
    </source>
</reference>
<organism evidence="2 3">
    <name type="scientific">Georgenia soli</name>
    <dbReference type="NCBI Taxonomy" id="638953"/>
    <lineage>
        <taxon>Bacteria</taxon>
        <taxon>Bacillati</taxon>
        <taxon>Actinomycetota</taxon>
        <taxon>Actinomycetes</taxon>
        <taxon>Micrococcales</taxon>
        <taxon>Bogoriellaceae</taxon>
        <taxon>Georgenia</taxon>
    </lineage>
</organism>
<comment type="caution">
    <text evidence="2">The sequence shown here is derived from an EMBL/GenBank/DDBJ whole genome shotgun (WGS) entry which is preliminary data.</text>
</comment>
<dbReference type="AlphaFoldDB" id="A0A2A9ENB6"/>
<feature type="transmembrane region" description="Helical" evidence="1">
    <location>
        <begin position="324"/>
        <end position="348"/>
    </location>
</feature>
<dbReference type="InterPro" id="IPR036259">
    <property type="entry name" value="MFS_trans_sf"/>
</dbReference>
<protein>
    <submittedName>
        <fullName evidence="2">CP family cyanate transporter-like MFS transporter</fullName>
    </submittedName>
</protein>
<dbReference type="PANTHER" id="PTHR23523">
    <property type="match status" value="1"/>
</dbReference>
<gene>
    <name evidence="2" type="ORF">ATJ97_2258</name>
</gene>
<accession>A0A2A9ENB6</accession>
<feature type="transmembrane region" description="Helical" evidence="1">
    <location>
        <begin position="235"/>
        <end position="255"/>
    </location>
</feature>
<feature type="transmembrane region" description="Helical" evidence="1">
    <location>
        <begin position="292"/>
        <end position="312"/>
    </location>
</feature>
<evidence type="ECO:0000313" key="3">
    <source>
        <dbReference type="Proteomes" id="UP000222106"/>
    </source>
</evidence>
<evidence type="ECO:0000313" key="2">
    <source>
        <dbReference type="EMBL" id="PFG39745.1"/>
    </source>
</evidence>